<feature type="region of interest" description="Disordered" evidence="1">
    <location>
        <begin position="155"/>
        <end position="198"/>
    </location>
</feature>
<dbReference type="Proteomes" id="UP000799440">
    <property type="component" value="Unassembled WGS sequence"/>
</dbReference>
<reference evidence="2" key="1">
    <citation type="journal article" date="2020" name="Stud. Mycol.">
        <title>101 Dothideomycetes genomes: a test case for predicting lifestyles and emergence of pathogens.</title>
        <authorList>
            <person name="Haridas S."/>
            <person name="Albert R."/>
            <person name="Binder M."/>
            <person name="Bloem J."/>
            <person name="Labutti K."/>
            <person name="Salamov A."/>
            <person name="Andreopoulos B."/>
            <person name="Baker S."/>
            <person name="Barry K."/>
            <person name="Bills G."/>
            <person name="Bluhm B."/>
            <person name="Cannon C."/>
            <person name="Castanera R."/>
            <person name="Culley D."/>
            <person name="Daum C."/>
            <person name="Ezra D."/>
            <person name="Gonzalez J."/>
            <person name="Henrissat B."/>
            <person name="Kuo A."/>
            <person name="Liang C."/>
            <person name="Lipzen A."/>
            <person name="Lutzoni F."/>
            <person name="Magnuson J."/>
            <person name="Mondo S."/>
            <person name="Nolan M."/>
            <person name="Ohm R."/>
            <person name="Pangilinan J."/>
            <person name="Park H.-J."/>
            <person name="Ramirez L."/>
            <person name="Alfaro M."/>
            <person name="Sun H."/>
            <person name="Tritt A."/>
            <person name="Yoshinaga Y."/>
            <person name="Zwiers L.-H."/>
            <person name="Turgeon B."/>
            <person name="Goodwin S."/>
            <person name="Spatafora J."/>
            <person name="Crous P."/>
            <person name="Grigoriev I."/>
        </authorList>
    </citation>
    <scope>NUCLEOTIDE SEQUENCE</scope>
    <source>
        <strain evidence="2">CBS 119925</strain>
    </source>
</reference>
<dbReference type="InterPro" id="IPR038213">
    <property type="entry name" value="IFI6/IFI27-like_sf"/>
</dbReference>
<proteinExistence type="predicted"/>
<gene>
    <name evidence="2" type="ORF">M011DRAFT_527419</name>
</gene>
<dbReference type="Gene3D" id="6.10.110.10">
    <property type="match status" value="1"/>
</dbReference>
<keyword evidence="3" id="KW-1185">Reference proteome</keyword>
<protein>
    <submittedName>
        <fullName evidence="2">Uncharacterized protein</fullName>
    </submittedName>
</protein>
<evidence type="ECO:0000313" key="3">
    <source>
        <dbReference type="Proteomes" id="UP000799440"/>
    </source>
</evidence>
<name>A0A6A6V7Q6_9PLEO</name>
<organism evidence="2 3">
    <name type="scientific">Sporormia fimetaria CBS 119925</name>
    <dbReference type="NCBI Taxonomy" id="1340428"/>
    <lineage>
        <taxon>Eukaryota</taxon>
        <taxon>Fungi</taxon>
        <taxon>Dikarya</taxon>
        <taxon>Ascomycota</taxon>
        <taxon>Pezizomycotina</taxon>
        <taxon>Dothideomycetes</taxon>
        <taxon>Pleosporomycetidae</taxon>
        <taxon>Pleosporales</taxon>
        <taxon>Sporormiaceae</taxon>
        <taxon>Sporormia</taxon>
    </lineage>
</organism>
<evidence type="ECO:0000256" key="1">
    <source>
        <dbReference type="SAM" id="MobiDB-lite"/>
    </source>
</evidence>
<sequence length="198" mass="19753">MAKSDDAGKKGDIVGQGARKQIREAAEEARKRVNAVAQNASKNIISTAEQAKDWIIENPKKAAVIGGCLVAPPIAGTIIGPALGFVGFGPGGVAAGSAAAVWQARIGNVVAPSVFSFLQSAAAGGAGATVVNGTAVGVTSLAGAGVAAKQLCGGVKKDEQDGNGADEDVSAELEKTKPEKTETLDRPAGKKPVIKAKL</sequence>
<evidence type="ECO:0000313" key="2">
    <source>
        <dbReference type="EMBL" id="KAF2745916.1"/>
    </source>
</evidence>
<accession>A0A6A6V7Q6</accession>
<feature type="compositionally biased region" description="Basic and acidic residues" evidence="1">
    <location>
        <begin position="172"/>
        <end position="188"/>
    </location>
</feature>
<dbReference type="EMBL" id="MU006580">
    <property type="protein sequence ID" value="KAF2745916.1"/>
    <property type="molecule type" value="Genomic_DNA"/>
</dbReference>
<dbReference type="AlphaFoldDB" id="A0A6A6V7Q6"/>